<evidence type="ECO:0000256" key="11">
    <source>
        <dbReference type="SAM" id="Phobius"/>
    </source>
</evidence>
<dbReference type="SUPFAM" id="SSF56784">
    <property type="entry name" value="HAD-like"/>
    <property type="match status" value="1"/>
</dbReference>
<dbReference type="GO" id="GO:0005886">
    <property type="term" value="C:plasma membrane"/>
    <property type="evidence" value="ECO:0007669"/>
    <property type="project" value="UniProtKB-SubCell"/>
</dbReference>
<evidence type="ECO:0000256" key="8">
    <source>
        <dbReference type="ARBA" id="ARBA00022967"/>
    </source>
</evidence>
<dbReference type="PRINTS" id="PR00120">
    <property type="entry name" value="HATPASE"/>
</dbReference>
<keyword evidence="8" id="KW-1278">Translocase</keyword>
<keyword evidence="7" id="KW-0067">ATP-binding</keyword>
<dbReference type="PANTHER" id="PTHR43294:SF20">
    <property type="entry name" value="P-TYPE ATPASE"/>
    <property type="match status" value="1"/>
</dbReference>
<dbReference type="SUPFAM" id="SSF81665">
    <property type="entry name" value="Calcium ATPase, transmembrane domain M"/>
    <property type="match status" value="1"/>
</dbReference>
<dbReference type="GO" id="GO:0005524">
    <property type="term" value="F:ATP binding"/>
    <property type="evidence" value="ECO:0007669"/>
    <property type="project" value="UniProtKB-KW"/>
</dbReference>
<dbReference type="Pfam" id="PF00690">
    <property type="entry name" value="Cation_ATPase_N"/>
    <property type="match status" value="1"/>
</dbReference>
<dbReference type="Proteomes" id="UP000315252">
    <property type="component" value="Unassembled WGS sequence"/>
</dbReference>
<dbReference type="GO" id="GO:0046872">
    <property type="term" value="F:metal ion binding"/>
    <property type="evidence" value="ECO:0007669"/>
    <property type="project" value="UniProtKB-KW"/>
</dbReference>
<dbReference type="GO" id="GO:1902600">
    <property type="term" value="P:proton transmembrane transport"/>
    <property type="evidence" value="ECO:0007669"/>
    <property type="project" value="TreeGrafter"/>
</dbReference>
<dbReference type="InterPro" id="IPR023299">
    <property type="entry name" value="ATPase_P-typ_cyto_dom_N"/>
</dbReference>
<dbReference type="SUPFAM" id="SSF81653">
    <property type="entry name" value="Calcium ATPase, transduction domain A"/>
    <property type="match status" value="1"/>
</dbReference>
<feature type="transmembrane region" description="Helical" evidence="11">
    <location>
        <begin position="767"/>
        <end position="789"/>
    </location>
</feature>
<dbReference type="InterPro" id="IPR018303">
    <property type="entry name" value="ATPase_P-typ_P_site"/>
</dbReference>
<dbReference type="InterPro" id="IPR006068">
    <property type="entry name" value="ATPase_P-typ_cation-transptr_C"/>
</dbReference>
<evidence type="ECO:0000256" key="1">
    <source>
        <dbReference type="ARBA" id="ARBA00004651"/>
    </source>
</evidence>
<dbReference type="GO" id="GO:0016887">
    <property type="term" value="F:ATP hydrolysis activity"/>
    <property type="evidence" value="ECO:0007669"/>
    <property type="project" value="InterPro"/>
</dbReference>
<sequence>MCAPSQKRPWHAISVTEVIAAQDSGLNGLSTAESERRLIAFGQNLLLQPKRRGALSRFLAQFNNLLIYVLLGAALVTAALGHWIDAQVILAVVLINAAIGFVQEGKAERALEAIRSMLAPAASVIRSGARITIPAKDLVPGDVVLIEAGDRVPADLRLFDLQGLKVDESVLTGESVPVAKDTEAVAETATLGDRLSMAFSGTLVTYGQARGVVVATAGHTEIGRISGMLTEVTTLQTPLLSQMAVFAKWLTAGILTLAAMVLAFGLLVRDYGFSEIFMAVVGLSVAAIPEGLPAILTITLAIGVQGMARRKAIVRRLPAIETLGSVSVICSDKTGTLTRNEMTVASIATERRIFDVSGVGYAPQGRFSLEGADIDPQAYPLLREVCLAGLLCNDAELREADGRWVIDGDPTEGALVVAAAKTGSDLGFERRTWPRRDAIPFDSQHRFMASLHHDHEGHVRIVVKGAPERLLEMCSWQRNGDEDGALDQRYWSETAEKIAARGQRVLAVAAKPGRDSQIDLKFGDVEDGLTFLGLFGLIDPPREEAIAAVANCRAAGIAVKMITGDHAGTAVAVARQLGLENADAVLTGAELDAISDENLGRRVYETAVFARTSPAHKLRLVEALQSEGGVVAMTGDGVNDAPALKRADVGIAMGLNGSEAAKEAAEMVLADDNFATIADAVSEGRRVYDNLKKAILFILPTNGAEACVLIGAILLGSTLPITAVQILWVNMVTAVTLALALAFEPAEANIMERPPRPAKEAILSPFLLWRTVFVSLLFTGAIFSEFIFAQSQGASVEQARGIAVNTLVVLEIFYLFSVRYLKGPSITWRGVIGTPAVLIAVGVVIALQVLFTYLPFMQLLFGVRSLDLLQGLQIIAIGVAVLLVLELEKWGYRAVMNAVQRR</sequence>
<reference evidence="13 14" key="1">
    <citation type="submission" date="2019-06" db="EMBL/GenBank/DDBJ databases">
        <title>Whole genome sequence for Rhodospirillaceae sp. R148.</title>
        <authorList>
            <person name="Wang G."/>
        </authorList>
    </citation>
    <scope>NUCLEOTIDE SEQUENCE [LARGE SCALE GENOMIC DNA]</scope>
    <source>
        <strain evidence="13 14">R148</strain>
    </source>
</reference>
<dbReference type="GO" id="GO:0030007">
    <property type="term" value="P:intracellular potassium ion homeostasis"/>
    <property type="evidence" value="ECO:0007669"/>
    <property type="project" value="TreeGrafter"/>
</dbReference>
<dbReference type="GO" id="GO:1990573">
    <property type="term" value="P:potassium ion import across plasma membrane"/>
    <property type="evidence" value="ECO:0007669"/>
    <property type="project" value="TreeGrafter"/>
</dbReference>
<dbReference type="Pfam" id="PF13246">
    <property type="entry name" value="Cation_ATPase"/>
    <property type="match status" value="1"/>
</dbReference>
<dbReference type="PROSITE" id="PS00154">
    <property type="entry name" value="ATPASE_E1_E2"/>
    <property type="match status" value="1"/>
</dbReference>
<dbReference type="SFLD" id="SFLDF00027">
    <property type="entry name" value="p-type_atpase"/>
    <property type="match status" value="1"/>
</dbReference>
<keyword evidence="14" id="KW-1185">Reference proteome</keyword>
<dbReference type="SFLD" id="SFLDS00003">
    <property type="entry name" value="Haloacid_Dehalogenase"/>
    <property type="match status" value="1"/>
</dbReference>
<comment type="subcellular location">
    <subcellularLocation>
        <location evidence="1">Cell membrane</location>
        <topology evidence="1">Multi-pass membrane protein</topology>
    </subcellularLocation>
</comment>
<dbReference type="Gene3D" id="3.40.50.1000">
    <property type="entry name" value="HAD superfamily/HAD-like"/>
    <property type="match status" value="1"/>
</dbReference>
<dbReference type="CDD" id="cd02080">
    <property type="entry name" value="P-type_ATPase_cation"/>
    <property type="match status" value="1"/>
</dbReference>
<dbReference type="Gene3D" id="2.70.150.10">
    <property type="entry name" value="Calcium-transporting ATPase, cytoplasmic transduction domain A"/>
    <property type="match status" value="1"/>
</dbReference>
<feature type="transmembrane region" description="Helical" evidence="11">
    <location>
        <begin position="727"/>
        <end position="746"/>
    </location>
</feature>
<dbReference type="SFLD" id="SFLDG00002">
    <property type="entry name" value="C1.7:_P-type_atpase_like"/>
    <property type="match status" value="1"/>
</dbReference>
<dbReference type="Gene3D" id="3.40.1110.10">
    <property type="entry name" value="Calcium-transporting ATPase, cytoplasmic domain N"/>
    <property type="match status" value="1"/>
</dbReference>
<accession>A0A545ST12</accession>
<dbReference type="FunFam" id="3.40.50.1000:FF:000001">
    <property type="entry name" value="Phospholipid-transporting ATPase IC"/>
    <property type="match status" value="1"/>
</dbReference>
<dbReference type="FunFam" id="2.70.150.10:FF:000016">
    <property type="entry name" value="Calcium-transporting P-type ATPase putative"/>
    <property type="match status" value="1"/>
</dbReference>
<evidence type="ECO:0000313" key="13">
    <source>
        <dbReference type="EMBL" id="TQV68110.1"/>
    </source>
</evidence>
<dbReference type="InterPro" id="IPR036412">
    <property type="entry name" value="HAD-like_sf"/>
</dbReference>
<evidence type="ECO:0000256" key="2">
    <source>
        <dbReference type="ARBA" id="ARBA00005675"/>
    </source>
</evidence>
<keyword evidence="4 11" id="KW-0812">Transmembrane</keyword>
<dbReference type="Pfam" id="PF00689">
    <property type="entry name" value="Cation_ATPase_C"/>
    <property type="match status" value="1"/>
</dbReference>
<dbReference type="SMART" id="SM00831">
    <property type="entry name" value="Cation_ATPase_N"/>
    <property type="match status" value="1"/>
</dbReference>
<proteinExistence type="inferred from homology"/>
<dbReference type="OrthoDB" id="391538at2"/>
<feature type="domain" description="Cation-transporting P-type ATPase N-terminal" evidence="12">
    <location>
        <begin position="9"/>
        <end position="82"/>
    </location>
</feature>
<keyword evidence="5" id="KW-0479">Metal-binding</keyword>
<dbReference type="InterPro" id="IPR044492">
    <property type="entry name" value="P_typ_ATPase_HD_dom"/>
</dbReference>
<feature type="transmembrane region" description="Helical" evidence="11">
    <location>
        <begin position="276"/>
        <end position="302"/>
    </location>
</feature>
<dbReference type="PRINTS" id="PR00119">
    <property type="entry name" value="CATATPASE"/>
</dbReference>
<evidence type="ECO:0000256" key="10">
    <source>
        <dbReference type="ARBA" id="ARBA00023136"/>
    </source>
</evidence>
<feature type="transmembrane region" description="Helical" evidence="11">
    <location>
        <begin position="868"/>
        <end position="887"/>
    </location>
</feature>
<evidence type="ECO:0000256" key="5">
    <source>
        <dbReference type="ARBA" id="ARBA00022723"/>
    </source>
</evidence>
<keyword evidence="3" id="KW-1003">Cell membrane</keyword>
<evidence type="ECO:0000256" key="9">
    <source>
        <dbReference type="ARBA" id="ARBA00022989"/>
    </source>
</evidence>
<dbReference type="InterPro" id="IPR050510">
    <property type="entry name" value="Cation_transp_ATPase_P-type"/>
</dbReference>
<feature type="transmembrane region" description="Helical" evidence="11">
    <location>
        <begin position="833"/>
        <end position="856"/>
    </location>
</feature>
<dbReference type="InterPro" id="IPR023214">
    <property type="entry name" value="HAD_sf"/>
</dbReference>
<dbReference type="GO" id="GO:0005391">
    <property type="term" value="F:P-type sodium:potassium-exchanging transporter activity"/>
    <property type="evidence" value="ECO:0007669"/>
    <property type="project" value="TreeGrafter"/>
</dbReference>
<evidence type="ECO:0000259" key="12">
    <source>
        <dbReference type="SMART" id="SM00831"/>
    </source>
</evidence>
<dbReference type="FunFam" id="3.40.50.1000:FF:000028">
    <property type="entry name" value="Calcium-transporting P-type ATPase, putative"/>
    <property type="match status" value="1"/>
</dbReference>
<dbReference type="InterPro" id="IPR023298">
    <property type="entry name" value="ATPase_P-typ_TM_dom_sf"/>
</dbReference>
<evidence type="ECO:0000256" key="6">
    <source>
        <dbReference type="ARBA" id="ARBA00022741"/>
    </source>
</evidence>
<name>A0A545ST12_9PROT</name>
<dbReference type="Pfam" id="PF00122">
    <property type="entry name" value="E1-E2_ATPase"/>
    <property type="match status" value="1"/>
</dbReference>
<feature type="transmembrane region" description="Helical" evidence="11">
    <location>
        <begin position="245"/>
        <end position="264"/>
    </location>
</feature>
<evidence type="ECO:0000256" key="3">
    <source>
        <dbReference type="ARBA" id="ARBA00022475"/>
    </source>
</evidence>
<organism evidence="13 14">
    <name type="scientific">Denitrobaculum tricleocarpae</name>
    <dbReference type="NCBI Taxonomy" id="2591009"/>
    <lineage>
        <taxon>Bacteria</taxon>
        <taxon>Pseudomonadati</taxon>
        <taxon>Pseudomonadota</taxon>
        <taxon>Alphaproteobacteria</taxon>
        <taxon>Rhodospirillales</taxon>
        <taxon>Rhodospirillaceae</taxon>
        <taxon>Denitrobaculum</taxon>
    </lineage>
</organism>
<dbReference type="AlphaFoldDB" id="A0A545ST12"/>
<dbReference type="SUPFAM" id="SSF81660">
    <property type="entry name" value="Metal cation-transporting ATPase, ATP-binding domain N"/>
    <property type="match status" value="1"/>
</dbReference>
<dbReference type="PANTHER" id="PTHR43294">
    <property type="entry name" value="SODIUM/POTASSIUM-TRANSPORTING ATPASE SUBUNIT ALPHA"/>
    <property type="match status" value="1"/>
</dbReference>
<comment type="similarity">
    <text evidence="2">Belongs to the cation transport ATPase (P-type) (TC 3.A.3) family. Type IIA subfamily.</text>
</comment>
<keyword evidence="6" id="KW-0547">Nucleotide-binding</keyword>
<dbReference type="EMBL" id="VHSH01000024">
    <property type="protein sequence ID" value="TQV68110.1"/>
    <property type="molecule type" value="Genomic_DNA"/>
</dbReference>
<dbReference type="InterPro" id="IPR059000">
    <property type="entry name" value="ATPase_P-type_domA"/>
</dbReference>
<evidence type="ECO:0000256" key="4">
    <source>
        <dbReference type="ARBA" id="ARBA00022692"/>
    </source>
</evidence>
<dbReference type="GO" id="GO:0036376">
    <property type="term" value="P:sodium ion export across plasma membrane"/>
    <property type="evidence" value="ECO:0007669"/>
    <property type="project" value="TreeGrafter"/>
</dbReference>
<dbReference type="NCBIfam" id="TIGR01494">
    <property type="entry name" value="ATPase_P-type"/>
    <property type="match status" value="3"/>
</dbReference>
<dbReference type="InterPro" id="IPR008250">
    <property type="entry name" value="ATPase_P-typ_transduc_dom_A_sf"/>
</dbReference>
<gene>
    <name evidence="13" type="ORF">FKG95_29160</name>
</gene>
<dbReference type="InterPro" id="IPR001757">
    <property type="entry name" value="P_typ_ATPase"/>
</dbReference>
<protein>
    <submittedName>
        <fullName evidence="13">Cation-transporting P-type ATPase</fullName>
    </submittedName>
</protein>
<feature type="transmembrane region" description="Helical" evidence="11">
    <location>
        <begin position="58"/>
        <end position="80"/>
    </location>
</feature>
<keyword evidence="9 11" id="KW-1133">Transmembrane helix</keyword>
<feature type="transmembrane region" description="Helical" evidence="11">
    <location>
        <begin position="801"/>
        <end position="821"/>
    </location>
</feature>
<dbReference type="GO" id="GO:0006883">
    <property type="term" value="P:intracellular sodium ion homeostasis"/>
    <property type="evidence" value="ECO:0007669"/>
    <property type="project" value="TreeGrafter"/>
</dbReference>
<evidence type="ECO:0000313" key="14">
    <source>
        <dbReference type="Proteomes" id="UP000315252"/>
    </source>
</evidence>
<evidence type="ECO:0000256" key="7">
    <source>
        <dbReference type="ARBA" id="ARBA00022840"/>
    </source>
</evidence>
<dbReference type="InterPro" id="IPR004014">
    <property type="entry name" value="ATPase_P-typ_cation-transptr_N"/>
</dbReference>
<dbReference type="Gene3D" id="1.20.1110.10">
    <property type="entry name" value="Calcium-transporting ATPase, transmembrane domain"/>
    <property type="match status" value="1"/>
</dbReference>
<dbReference type="Pfam" id="PF08282">
    <property type="entry name" value="Hydrolase_3"/>
    <property type="match status" value="1"/>
</dbReference>
<feature type="transmembrane region" description="Helical" evidence="11">
    <location>
        <begin position="86"/>
        <end position="102"/>
    </location>
</feature>
<feature type="transmembrane region" description="Helical" evidence="11">
    <location>
        <begin position="694"/>
        <end position="715"/>
    </location>
</feature>
<comment type="caution">
    <text evidence="13">The sequence shown here is derived from an EMBL/GenBank/DDBJ whole genome shotgun (WGS) entry which is preliminary data.</text>
</comment>
<keyword evidence="10 11" id="KW-0472">Membrane</keyword>